<evidence type="ECO:0000256" key="4">
    <source>
        <dbReference type="SAM" id="MobiDB-lite"/>
    </source>
</evidence>
<dbReference type="PANTHER" id="PTHR13486:SF2">
    <property type="entry name" value="SPLICING FACTOR C9ORF78"/>
    <property type="match status" value="1"/>
</dbReference>
<keyword evidence="3" id="KW-0539">Nucleus</keyword>
<feature type="non-terminal residue" evidence="5">
    <location>
        <position position="1"/>
    </location>
</feature>
<dbReference type="Proteomes" id="UP000267251">
    <property type="component" value="Unassembled WGS sequence"/>
</dbReference>
<comment type="subcellular location">
    <subcellularLocation>
        <location evidence="1">Nucleus</location>
    </subcellularLocation>
</comment>
<accession>A0A4P9Y1E9</accession>
<dbReference type="AlphaFoldDB" id="A0A4P9Y1E9"/>
<protein>
    <submittedName>
        <fullName evidence="5">Hepatocellular carcinoma-associated antigen 59-domain-containing protein</fullName>
    </submittedName>
</protein>
<dbReference type="PANTHER" id="PTHR13486">
    <property type="entry name" value="TELOMERE LENGTH AND SILENCING PROTEIN 1 TLS1 FAMILY MEMBER"/>
    <property type="match status" value="1"/>
</dbReference>
<evidence type="ECO:0000256" key="1">
    <source>
        <dbReference type="ARBA" id="ARBA00004123"/>
    </source>
</evidence>
<gene>
    <name evidence="5" type="ORF">BJ684DRAFT_5456</name>
</gene>
<name>A0A4P9Y1E9_9FUNG</name>
<sequence length="189" mass="21876">STFTKQTNVVDVDKHMLQYIEEEMERRRKEEERARRREQGQEDPDIGLGAEEEEKARARKREGMNQRAEEEMNDEGSVALSNAMLTSVAEVDLGMETRLKNMEATERAKRQWMEEQKVKKKGQATKDSLLASTRFYQPSQHRTDKDRQGHGGSGAQNQGRPSGDDGGKRKPLRSTDQLVLDRFKKRQRR</sequence>
<dbReference type="InterPro" id="IPR010756">
    <property type="entry name" value="Tls1-like"/>
</dbReference>
<dbReference type="GO" id="GO:0005681">
    <property type="term" value="C:spliceosomal complex"/>
    <property type="evidence" value="ECO:0007669"/>
    <property type="project" value="TreeGrafter"/>
</dbReference>
<evidence type="ECO:0000256" key="3">
    <source>
        <dbReference type="ARBA" id="ARBA00023242"/>
    </source>
</evidence>
<feature type="compositionally biased region" description="Polar residues" evidence="4">
    <location>
        <begin position="130"/>
        <end position="140"/>
    </location>
</feature>
<dbReference type="Pfam" id="PF07052">
    <property type="entry name" value="Hep_59"/>
    <property type="match status" value="1"/>
</dbReference>
<dbReference type="GO" id="GO:0000398">
    <property type="term" value="P:mRNA splicing, via spliceosome"/>
    <property type="evidence" value="ECO:0007669"/>
    <property type="project" value="TreeGrafter"/>
</dbReference>
<feature type="region of interest" description="Disordered" evidence="4">
    <location>
        <begin position="100"/>
        <end position="189"/>
    </location>
</feature>
<reference evidence="6" key="1">
    <citation type="journal article" date="2018" name="Nat. Microbiol.">
        <title>Leveraging single-cell genomics to expand the fungal tree of life.</title>
        <authorList>
            <person name="Ahrendt S.R."/>
            <person name="Quandt C.A."/>
            <person name="Ciobanu D."/>
            <person name="Clum A."/>
            <person name="Salamov A."/>
            <person name="Andreopoulos B."/>
            <person name="Cheng J.F."/>
            <person name="Woyke T."/>
            <person name="Pelin A."/>
            <person name="Henrissat B."/>
            <person name="Reynolds N.K."/>
            <person name="Benny G.L."/>
            <person name="Smith M.E."/>
            <person name="James T.Y."/>
            <person name="Grigoriev I.V."/>
        </authorList>
    </citation>
    <scope>NUCLEOTIDE SEQUENCE [LARGE SCALE GENOMIC DNA]</scope>
</reference>
<comment type="similarity">
    <text evidence="2">Belongs to the TLS1 family.</text>
</comment>
<feature type="non-terminal residue" evidence="5">
    <location>
        <position position="189"/>
    </location>
</feature>
<feature type="region of interest" description="Disordered" evidence="4">
    <location>
        <begin position="23"/>
        <end position="80"/>
    </location>
</feature>
<feature type="compositionally biased region" description="Acidic residues" evidence="4">
    <location>
        <begin position="41"/>
        <end position="53"/>
    </location>
</feature>
<feature type="compositionally biased region" description="Basic and acidic residues" evidence="4">
    <location>
        <begin position="100"/>
        <end position="117"/>
    </location>
</feature>
<proteinExistence type="inferred from homology"/>
<evidence type="ECO:0000313" key="6">
    <source>
        <dbReference type="Proteomes" id="UP000267251"/>
    </source>
</evidence>
<feature type="compositionally biased region" description="Basic and acidic residues" evidence="4">
    <location>
        <begin position="61"/>
        <end position="70"/>
    </location>
</feature>
<dbReference type="OrthoDB" id="5627at2759"/>
<keyword evidence="6" id="KW-1185">Reference proteome</keyword>
<evidence type="ECO:0000313" key="5">
    <source>
        <dbReference type="EMBL" id="RKP12666.1"/>
    </source>
</evidence>
<feature type="compositionally biased region" description="Basic and acidic residues" evidence="4">
    <location>
        <begin position="24"/>
        <end position="40"/>
    </location>
</feature>
<evidence type="ECO:0000256" key="2">
    <source>
        <dbReference type="ARBA" id="ARBA00007643"/>
    </source>
</evidence>
<dbReference type="EMBL" id="KZ988247">
    <property type="protein sequence ID" value="RKP12666.1"/>
    <property type="molecule type" value="Genomic_DNA"/>
</dbReference>
<organism evidence="5 6">
    <name type="scientific">Piptocephalis cylindrospora</name>
    <dbReference type="NCBI Taxonomy" id="1907219"/>
    <lineage>
        <taxon>Eukaryota</taxon>
        <taxon>Fungi</taxon>
        <taxon>Fungi incertae sedis</taxon>
        <taxon>Zoopagomycota</taxon>
        <taxon>Zoopagomycotina</taxon>
        <taxon>Zoopagomycetes</taxon>
        <taxon>Zoopagales</taxon>
        <taxon>Piptocephalidaceae</taxon>
        <taxon>Piptocephalis</taxon>
    </lineage>
</organism>